<dbReference type="EMBL" id="JBEFKJ010000014">
    <property type="protein sequence ID" value="KAL2042426.1"/>
    <property type="molecule type" value="Genomic_DNA"/>
</dbReference>
<comment type="caution">
    <text evidence="5">The sequence shown here is derived from an EMBL/GenBank/DDBJ whole genome shotgun (WGS) entry which is preliminary data.</text>
</comment>
<evidence type="ECO:0000313" key="5">
    <source>
        <dbReference type="EMBL" id="KAL2042426.1"/>
    </source>
</evidence>
<dbReference type="Pfam" id="PF00106">
    <property type="entry name" value="adh_short"/>
    <property type="match status" value="2"/>
</dbReference>
<dbReference type="InterPro" id="IPR002347">
    <property type="entry name" value="SDR_fam"/>
</dbReference>
<keyword evidence="3" id="KW-0560">Oxidoreductase</keyword>
<protein>
    <recommendedName>
        <fullName evidence="7">Carbonyl reductase</fullName>
    </recommendedName>
</protein>
<dbReference type="PRINTS" id="PR00081">
    <property type="entry name" value="GDHRDH"/>
</dbReference>
<evidence type="ECO:0000256" key="4">
    <source>
        <dbReference type="RuleBase" id="RU000363"/>
    </source>
</evidence>
<gene>
    <name evidence="5" type="ORF">N7G274_004918</name>
</gene>
<dbReference type="InterPro" id="IPR036291">
    <property type="entry name" value="NAD(P)-bd_dom_sf"/>
</dbReference>
<dbReference type="PRINTS" id="PR00080">
    <property type="entry name" value="SDRFAMILY"/>
</dbReference>
<proteinExistence type="inferred from homology"/>
<dbReference type="PROSITE" id="PS00061">
    <property type="entry name" value="ADH_SHORT"/>
    <property type="match status" value="1"/>
</dbReference>
<accession>A0ABR4AC42</accession>
<dbReference type="PANTHER" id="PTHR43963">
    <property type="entry name" value="CARBONYL REDUCTASE 1-RELATED"/>
    <property type="match status" value="1"/>
</dbReference>
<comment type="similarity">
    <text evidence="1 4">Belongs to the short-chain dehydrogenases/reductases (SDR) family.</text>
</comment>
<dbReference type="SUPFAM" id="SSF51735">
    <property type="entry name" value="NAD(P)-binding Rossmann-fold domains"/>
    <property type="match status" value="1"/>
</dbReference>
<evidence type="ECO:0000256" key="2">
    <source>
        <dbReference type="ARBA" id="ARBA00022857"/>
    </source>
</evidence>
<dbReference type="InterPro" id="IPR020904">
    <property type="entry name" value="Sc_DH/Rdtase_CS"/>
</dbReference>
<organism evidence="5 6">
    <name type="scientific">Stereocaulon virgatum</name>
    <dbReference type="NCBI Taxonomy" id="373712"/>
    <lineage>
        <taxon>Eukaryota</taxon>
        <taxon>Fungi</taxon>
        <taxon>Dikarya</taxon>
        <taxon>Ascomycota</taxon>
        <taxon>Pezizomycotina</taxon>
        <taxon>Lecanoromycetes</taxon>
        <taxon>OSLEUM clade</taxon>
        <taxon>Lecanoromycetidae</taxon>
        <taxon>Lecanorales</taxon>
        <taxon>Lecanorineae</taxon>
        <taxon>Stereocaulaceae</taxon>
        <taxon>Stereocaulon</taxon>
    </lineage>
</organism>
<evidence type="ECO:0000256" key="1">
    <source>
        <dbReference type="ARBA" id="ARBA00006484"/>
    </source>
</evidence>
<evidence type="ECO:0000313" key="6">
    <source>
        <dbReference type="Proteomes" id="UP001590950"/>
    </source>
</evidence>
<dbReference type="Proteomes" id="UP001590950">
    <property type="component" value="Unassembled WGS sequence"/>
</dbReference>
<dbReference type="PANTHER" id="PTHR43963:SF6">
    <property type="entry name" value="CHAIN DEHYDROGENASE FAMILY PROTEIN, PUTATIVE (AFU_ORTHOLOGUE AFUA_3G15350)-RELATED"/>
    <property type="match status" value="1"/>
</dbReference>
<evidence type="ECO:0000256" key="3">
    <source>
        <dbReference type="ARBA" id="ARBA00023002"/>
    </source>
</evidence>
<sequence>MAFKRVAAVTGANKGIGLAIVRNLALEYPSSAFNNGPLLIYLTARDQGRGEEAIKNLQNDTQLKKAKALAADGGLATIKYHGLDISKPKSITDFASFLKKEHPDGIDIVVNNAGIAMTGFDINVVKETLQCNYYGTLQATTSLLPLIRQGGRLVNVSSTAGSLSSKYSPALRSAFAATKTVSDVTSLMEKFTSAVEAGQENEQGWPSAAYSVSKSGVTGMTRAIALEERRNGGGRLINSCCPGYVKTDMTKGRGMRSVDEGAKTPVMLALEDIGGVVGEFWQNEKIIEW</sequence>
<keyword evidence="6" id="KW-1185">Reference proteome</keyword>
<dbReference type="Gene3D" id="3.40.50.720">
    <property type="entry name" value="NAD(P)-binding Rossmann-like Domain"/>
    <property type="match status" value="1"/>
</dbReference>
<reference evidence="5 6" key="1">
    <citation type="submission" date="2024-09" db="EMBL/GenBank/DDBJ databases">
        <title>Rethinking Asexuality: The Enigmatic Case of Functional Sexual Genes in Lepraria (Stereocaulaceae).</title>
        <authorList>
            <person name="Doellman M."/>
            <person name="Sun Y."/>
            <person name="Barcenas-Pena A."/>
            <person name="Lumbsch H.T."/>
            <person name="Grewe F."/>
        </authorList>
    </citation>
    <scope>NUCLEOTIDE SEQUENCE [LARGE SCALE GENOMIC DNA]</scope>
    <source>
        <strain evidence="5 6">Mercado 3170</strain>
    </source>
</reference>
<evidence type="ECO:0008006" key="7">
    <source>
        <dbReference type="Google" id="ProtNLM"/>
    </source>
</evidence>
<name>A0ABR4AC42_9LECA</name>
<keyword evidence="2" id="KW-0521">NADP</keyword>